<name>A0ABT8XT76_9GAMM</name>
<gene>
    <name evidence="2" type="ORF">Q3404_08600</name>
</gene>
<dbReference type="EMBL" id="JAUOOM010000006">
    <property type="protein sequence ID" value="MDO6406634.1"/>
    <property type="molecule type" value="Genomic_DNA"/>
</dbReference>
<proteinExistence type="predicted"/>
<accession>A0ABT8XT76</accession>
<protein>
    <submittedName>
        <fullName evidence="2">Uncharacterized protein</fullName>
    </submittedName>
</protein>
<dbReference type="Proteomes" id="UP001171299">
    <property type="component" value="Unassembled WGS sequence"/>
</dbReference>
<evidence type="ECO:0000256" key="1">
    <source>
        <dbReference type="SAM" id="SignalP"/>
    </source>
</evidence>
<evidence type="ECO:0000313" key="2">
    <source>
        <dbReference type="EMBL" id="MDO6406634.1"/>
    </source>
</evidence>
<evidence type="ECO:0000313" key="3">
    <source>
        <dbReference type="Proteomes" id="UP001171299"/>
    </source>
</evidence>
<dbReference type="RefSeq" id="WP_244634091.1">
    <property type="nucleotide sequence ID" value="NZ_CP024639.1"/>
</dbReference>
<feature type="chain" id="PRO_5046273155" evidence="1">
    <location>
        <begin position="39"/>
        <end position="173"/>
    </location>
</feature>
<feature type="signal peptide" evidence="1">
    <location>
        <begin position="1"/>
        <end position="38"/>
    </location>
</feature>
<reference evidence="2" key="1">
    <citation type="submission" date="2023-07" db="EMBL/GenBank/DDBJ databases">
        <title>The extreme plant-growth-promoting properties of Pantoea phytobeneficialis PF55 revealed by functional and genomic analysis.</title>
        <authorList>
            <person name="Nascimento F.X."/>
            <person name="Marcio R.J."/>
        </authorList>
    </citation>
    <scope>NUCLEOTIDE SEQUENCE</scope>
    <source>
        <strain evidence="2">PF55</strain>
    </source>
</reference>
<keyword evidence="3" id="KW-1185">Reference proteome</keyword>
<sequence>MLKQTFIGMITWQDIKMRTASILLASALLCISATQVHAETGSGLPMNQVYRGTIHLPDFNGRDSQYARFKTRITNEMKTGPNFAGHYAIVTVGCGTSCNFSFVGDVATGQVFSFPYGGEEYYMLQLRYGVKDNSVSVKWVENDVCNSDYITWNGNEFTTTGKTVLGAREKCDY</sequence>
<organism evidence="2 3">
    <name type="scientific">Pantoea phytobeneficialis</name>
    <dbReference type="NCBI Taxonomy" id="2052056"/>
    <lineage>
        <taxon>Bacteria</taxon>
        <taxon>Pseudomonadati</taxon>
        <taxon>Pseudomonadota</taxon>
        <taxon>Gammaproteobacteria</taxon>
        <taxon>Enterobacterales</taxon>
        <taxon>Erwiniaceae</taxon>
        <taxon>Pantoea</taxon>
    </lineage>
</organism>
<comment type="caution">
    <text evidence="2">The sequence shown here is derived from an EMBL/GenBank/DDBJ whole genome shotgun (WGS) entry which is preliminary data.</text>
</comment>
<keyword evidence="1" id="KW-0732">Signal</keyword>